<dbReference type="GO" id="GO:0015031">
    <property type="term" value="P:protein transport"/>
    <property type="evidence" value="ECO:0007669"/>
    <property type="project" value="UniProtKB-KW"/>
</dbReference>
<dbReference type="GO" id="GO:0061723">
    <property type="term" value="P:glycophagy"/>
    <property type="evidence" value="ECO:0007669"/>
    <property type="project" value="TreeGrafter"/>
</dbReference>
<keyword evidence="5 6" id="KW-0072">Autophagy</keyword>
<dbReference type="Gene3D" id="3.10.20.90">
    <property type="entry name" value="Phosphatidylinositol 3-kinase Catalytic Subunit, Chain A, domain 1"/>
    <property type="match status" value="1"/>
</dbReference>
<evidence type="ECO:0000256" key="5">
    <source>
        <dbReference type="ARBA" id="ARBA00023006"/>
    </source>
</evidence>
<keyword evidence="3 6" id="KW-1017">Isopeptide bond</keyword>
<keyword evidence="6" id="KW-0472">Membrane</keyword>
<comment type="subcellular location">
    <subcellularLocation>
        <location evidence="6">Preautophagosomal structure membrane</location>
        <topology evidence="6">Peripheral membrane protein</topology>
    </subcellularLocation>
</comment>
<sequence length="142" mass="15169">MSSPSPESSIAANLNIEGEDDATDIPLSMAASVVLTSLPRDAAQALEGAGELGVAKVLIRVVPVGSAPSLQQRRFWMKSSNNFEVIISSLRAKLKLKPHEGLHCYVNSVFAPAPDESVGNLWRCFKTNDELVVGYSITPAFG</sequence>
<dbReference type="GO" id="GO:0034727">
    <property type="term" value="P:piecemeal microautophagy of the nucleus"/>
    <property type="evidence" value="ECO:0007669"/>
    <property type="project" value="TreeGrafter"/>
</dbReference>
<evidence type="ECO:0000256" key="1">
    <source>
        <dbReference type="ARBA" id="ARBA00007778"/>
    </source>
</evidence>
<dbReference type="GO" id="GO:0034045">
    <property type="term" value="C:phagophore assembly site membrane"/>
    <property type="evidence" value="ECO:0007669"/>
    <property type="project" value="UniProtKB-SubCell"/>
</dbReference>
<dbReference type="GO" id="GO:0097352">
    <property type="term" value="P:autophagosome maturation"/>
    <property type="evidence" value="ECO:0007669"/>
    <property type="project" value="TreeGrafter"/>
</dbReference>
<evidence type="ECO:0000313" key="8">
    <source>
        <dbReference type="Proteomes" id="UP000799750"/>
    </source>
</evidence>
<accession>A0A6A6QRP6</accession>
<comment type="similarity">
    <text evidence="1 6">Belongs to the ATG12 family.</text>
</comment>
<comment type="subunit">
    <text evidence="6">Forms a conjugate with ATG5.</text>
</comment>
<dbReference type="GO" id="GO:0000421">
    <property type="term" value="C:autophagosome membrane"/>
    <property type="evidence" value="ECO:0007669"/>
    <property type="project" value="TreeGrafter"/>
</dbReference>
<dbReference type="AlphaFoldDB" id="A0A6A6QRP6"/>
<protein>
    <recommendedName>
        <fullName evidence="2 6">Ubiquitin-like protein ATG12</fullName>
    </recommendedName>
</protein>
<organism evidence="7 8">
    <name type="scientific">Lophium mytilinum</name>
    <dbReference type="NCBI Taxonomy" id="390894"/>
    <lineage>
        <taxon>Eukaryota</taxon>
        <taxon>Fungi</taxon>
        <taxon>Dikarya</taxon>
        <taxon>Ascomycota</taxon>
        <taxon>Pezizomycotina</taxon>
        <taxon>Dothideomycetes</taxon>
        <taxon>Pleosporomycetidae</taxon>
        <taxon>Mytilinidiales</taxon>
        <taxon>Mytilinidiaceae</taxon>
        <taxon>Lophium</taxon>
    </lineage>
</organism>
<dbReference type="OrthoDB" id="10003551at2759"/>
<keyword evidence="4 6" id="KW-0833">Ubl conjugation pathway</keyword>
<keyword evidence="6" id="KW-0653">Protein transport</keyword>
<keyword evidence="6" id="KW-0813">Transport</keyword>
<dbReference type="GO" id="GO:0019776">
    <property type="term" value="F:Atg8-family ligase activity"/>
    <property type="evidence" value="ECO:0007669"/>
    <property type="project" value="TreeGrafter"/>
</dbReference>
<dbReference type="GO" id="GO:0000422">
    <property type="term" value="P:autophagy of mitochondrion"/>
    <property type="evidence" value="ECO:0007669"/>
    <property type="project" value="TreeGrafter"/>
</dbReference>
<evidence type="ECO:0000256" key="2">
    <source>
        <dbReference type="ARBA" id="ARBA00015875"/>
    </source>
</evidence>
<dbReference type="Pfam" id="PF04110">
    <property type="entry name" value="APG12"/>
    <property type="match status" value="1"/>
</dbReference>
<evidence type="ECO:0000256" key="4">
    <source>
        <dbReference type="ARBA" id="ARBA00022786"/>
    </source>
</evidence>
<dbReference type="SUPFAM" id="SSF54236">
    <property type="entry name" value="Ubiquitin-like"/>
    <property type="match status" value="1"/>
</dbReference>
<evidence type="ECO:0000256" key="3">
    <source>
        <dbReference type="ARBA" id="ARBA00022499"/>
    </source>
</evidence>
<keyword evidence="8" id="KW-1185">Reference proteome</keyword>
<dbReference type="Proteomes" id="UP000799750">
    <property type="component" value="Unassembled WGS sequence"/>
</dbReference>
<proteinExistence type="inferred from homology"/>
<dbReference type="CDD" id="cd01612">
    <property type="entry name" value="Ubl_ATG12"/>
    <property type="match status" value="1"/>
</dbReference>
<dbReference type="InterPro" id="IPR007242">
    <property type="entry name" value="Atg12"/>
</dbReference>
<evidence type="ECO:0000313" key="7">
    <source>
        <dbReference type="EMBL" id="KAF2494839.1"/>
    </source>
</evidence>
<reference evidence="7" key="1">
    <citation type="journal article" date="2020" name="Stud. Mycol.">
        <title>101 Dothideomycetes genomes: a test case for predicting lifestyles and emergence of pathogens.</title>
        <authorList>
            <person name="Haridas S."/>
            <person name="Albert R."/>
            <person name="Binder M."/>
            <person name="Bloem J."/>
            <person name="Labutti K."/>
            <person name="Salamov A."/>
            <person name="Andreopoulos B."/>
            <person name="Baker S."/>
            <person name="Barry K."/>
            <person name="Bills G."/>
            <person name="Bluhm B."/>
            <person name="Cannon C."/>
            <person name="Castanera R."/>
            <person name="Culley D."/>
            <person name="Daum C."/>
            <person name="Ezra D."/>
            <person name="Gonzalez J."/>
            <person name="Henrissat B."/>
            <person name="Kuo A."/>
            <person name="Liang C."/>
            <person name="Lipzen A."/>
            <person name="Lutzoni F."/>
            <person name="Magnuson J."/>
            <person name="Mondo S."/>
            <person name="Nolan M."/>
            <person name="Ohm R."/>
            <person name="Pangilinan J."/>
            <person name="Park H.-J."/>
            <person name="Ramirez L."/>
            <person name="Alfaro M."/>
            <person name="Sun H."/>
            <person name="Tritt A."/>
            <person name="Yoshinaga Y."/>
            <person name="Zwiers L.-H."/>
            <person name="Turgeon B."/>
            <person name="Goodwin S."/>
            <person name="Spatafora J."/>
            <person name="Crous P."/>
            <person name="Grigoriev I."/>
        </authorList>
    </citation>
    <scope>NUCLEOTIDE SEQUENCE</scope>
    <source>
        <strain evidence="7">CBS 269.34</strain>
    </source>
</reference>
<evidence type="ECO:0000256" key="6">
    <source>
        <dbReference type="RuleBase" id="RU361201"/>
    </source>
</evidence>
<gene>
    <name evidence="7" type="ORF">BU16DRAFT_527816</name>
</gene>
<dbReference type="PANTHER" id="PTHR13385:SF0">
    <property type="entry name" value="UBIQUITIN-LIKE PROTEIN ATG12"/>
    <property type="match status" value="1"/>
</dbReference>
<dbReference type="PANTHER" id="PTHR13385">
    <property type="entry name" value="AUTOPHAGY PROTEIN 12"/>
    <property type="match status" value="1"/>
</dbReference>
<dbReference type="GO" id="GO:0034274">
    <property type="term" value="C:Atg12-Atg5-Atg16 complex"/>
    <property type="evidence" value="ECO:0007669"/>
    <property type="project" value="TreeGrafter"/>
</dbReference>
<comment type="function">
    <text evidence="6">Ubiquitin-like protein involved in cytoplasm to vacuole transport (Cvt), autophagy vesicles formation, mitophagy, and nucleophagy.</text>
</comment>
<dbReference type="GO" id="GO:0000045">
    <property type="term" value="P:autophagosome assembly"/>
    <property type="evidence" value="ECO:0007669"/>
    <property type="project" value="InterPro"/>
</dbReference>
<dbReference type="InterPro" id="IPR029071">
    <property type="entry name" value="Ubiquitin-like_domsf"/>
</dbReference>
<name>A0A6A6QRP6_9PEZI</name>
<dbReference type="EMBL" id="MU004190">
    <property type="protein sequence ID" value="KAF2494839.1"/>
    <property type="molecule type" value="Genomic_DNA"/>
</dbReference>